<sequence length="206" mass="23000">MPLNDQDESLGGLLVGTWVNTYFFMTGLILCYRYFAEYRNDPMWLKLMVVIILAVDLTSTTNHCVCVYLYGITYWGRFIDPFSLQSAVNIGYDSSSVLPTSPVHFEDPANAETSNNNRSIGLDSVKLLDPSRYILVLLVIFSMSGMAGSIATAVITTQHPGYEGRGIVRVPVTIWLGLSAVTDVSITAILIRTLQRVKTDFWKTRK</sequence>
<evidence type="ECO:0000256" key="1">
    <source>
        <dbReference type="SAM" id="Phobius"/>
    </source>
</evidence>
<protein>
    <submittedName>
        <fullName evidence="2">Uncharacterized protein</fullName>
    </submittedName>
</protein>
<dbReference type="PANTHER" id="PTHR40465:SF1">
    <property type="entry name" value="DUF6534 DOMAIN-CONTAINING PROTEIN"/>
    <property type="match status" value="1"/>
</dbReference>
<dbReference type="Proteomes" id="UP000017559">
    <property type="component" value="Unassembled WGS sequence"/>
</dbReference>
<name>V2WWC9_MONRO</name>
<evidence type="ECO:0000313" key="3">
    <source>
        <dbReference type="Proteomes" id="UP000017559"/>
    </source>
</evidence>
<accession>V2WWC9</accession>
<evidence type="ECO:0000313" key="2">
    <source>
        <dbReference type="EMBL" id="ESK84851.1"/>
    </source>
</evidence>
<reference evidence="2 3" key="1">
    <citation type="journal article" date="2014" name="BMC Genomics">
        <title>Genome and secretome analysis of the hemibiotrophic fungal pathogen, Moniliophthora roreri, which causes frosty pod rot disease of cacao: mechanisms of the biotrophic and necrotrophic phases.</title>
        <authorList>
            <person name="Meinhardt L.W."/>
            <person name="Costa G.G.L."/>
            <person name="Thomazella D.P.T."/>
            <person name="Teixeira P.J.P.L."/>
            <person name="Carazzolle M.F."/>
            <person name="Schuster S.C."/>
            <person name="Carlson J.E."/>
            <person name="Guiltinan M.J."/>
            <person name="Mieczkowski P."/>
            <person name="Farmer A."/>
            <person name="Ramaraj T."/>
            <person name="Crozier J."/>
            <person name="Davis R.E."/>
            <person name="Shao J."/>
            <person name="Melnick R.L."/>
            <person name="Pereira G.A.G."/>
            <person name="Bailey B.A."/>
        </authorList>
    </citation>
    <scope>NUCLEOTIDE SEQUENCE [LARGE SCALE GENOMIC DNA]</scope>
    <source>
        <strain evidence="2 3">MCA 2997</strain>
    </source>
</reference>
<keyword evidence="1" id="KW-1133">Transmembrane helix</keyword>
<dbReference type="PANTHER" id="PTHR40465">
    <property type="entry name" value="CHROMOSOME 1, WHOLE GENOME SHOTGUN SEQUENCE"/>
    <property type="match status" value="1"/>
</dbReference>
<keyword evidence="3" id="KW-1185">Reference proteome</keyword>
<dbReference type="HOGENOM" id="CLU_115511_0_0_1"/>
<comment type="caution">
    <text evidence="2">The sequence shown here is derived from an EMBL/GenBank/DDBJ whole genome shotgun (WGS) entry which is preliminary data.</text>
</comment>
<dbReference type="AlphaFoldDB" id="V2WWC9"/>
<gene>
    <name evidence="2" type="ORF">Moror_14956</name>
</gene>
<dbReference type="EMBL" id="AWSO01001218">
    <property type="protein sequence ID" value="ESK84851.1"/>
    <property type="molecule type" value="Genomic_DNA"/>
</dbReference>
<feature type="transmembrane region" description="Helical" evidence="1">
    <location>
        <begin position="12"/>
        <end position="35"/>
    </location>
</feature>
<feature type="transmembrane region" description="Helical" evidence="1">
    <location>
        <begin position="133"/>
        <end position="155"/>
    </location>
</feature>
<keyword evidence="1" id="KW-0472">Membrane</keyword>
<feature type="transmembrane region" description="Helical" evidence="1">
    <location>
        <begin position="167"/>
        <end position="191"/>
    </location>
</feature>
<dbReference type="KEGG" id="mrr:Moror_14956"/>
<dbReference type="OrthoDB" id="3203775at2759"/>
<organism evidence="2 3">
    <name type="scientific">Moniliophthora roreri (strain MCA 2997)</name>
    <name type="common">Cocoa frosty pod rot fungus</name>
    <name type="synonym">Crinipellis roreri</name>
    <dbReference type="NCBI Taxonomy" id="1381753"/>
    <lineage>
        <taxon>Eukaryota</taxon>
        <taxon>Fungi</taxon>
        <taxon>Dikarya</taxon>
        <taxon>Basidiomycota</taxon>
        <taxon>Agaricomycotina</taxon>
        <taxon>Agaricomycetes</taxon>
        <taxon>Agaricomycetidae</taxon>
        <taxon>Agaricales</taxon>
        <taxon>Marasmiineae</taxon>
        <taxon>Marasmiaceae</taxon>
        <taxon>Moniliophthora</taxon>
    </lineage>
</organism>
<keyword evidence="1" id="KW-0812">Transmembrane</keyword>
<proteinExistence type="predicted"/>